<organism evidence="3 4">
    <name type="scientific">Pomacea canaliculata</name>
    <name type="common">Golden apple snail</name>
    <dbReference type="NCBI Taxonomy" id="400727"/>
    <lineage>
        <taxon>Eukaryota</taxon>
        <taxon>Metazoa</taxon>
        <taxon>Spiralia</taxon>
        <taxon>Lophotrochozoa</taxon>
        <taxon>Mollusca</taxon>
        <taxon>Gastropoda</taxon>
        <taxon>Caenogastropoda</taxon>
        <taxon>Architaenioglossa</taxon>
        <taxon>Ampullarioidea</taxon>
        <taxon>Ampullariidae</taxon>
        <taxon>Pomacea</taxon>
    </lineage>
</organism>
<evidence type="ECO:0000313" key="3">
    <source>
        <dbReference type="EMBL" id="PVD24839.1"/>
    </source>
</evidence>
<keyword evidence="4" id="KW-1185">Reference proteome</keyword>
<reference evidence="3 4" key="1">
    <citation type="submission" date="2018-04" db="EMBL/GenBank/DDBJ databases">
        <title>The genome of golden apple snail Pomacea canaliculata provides insight into stress tolerance and invasive adaptation.</title>
        <authorList>
            <person name="Liu C."/>
            <person name="Liu B."/>
            <person name="Ren Y."/>
            <person name="Zhang Y."/>
            <person name="Wang H."/>
            <person name="Li S."/>
            <person name="Jiang F."/>
            <person name="Yin L."/>
            <person name="Zhang G."/>
            <person name="Qian W."/>
            <person name="Fan W."/>
        </authorList>
    </citation>
    <scope>NUCLEOTIDE SEQUENCE [LARGE SCALE GENOMIC DNA]</scope>
    <source>
        <strain evidence="3">SZHN2017</strain>
        <tissue evidence="3">Muscle</tissue>
    </source>
</reference>
<dbReference type="EMBL" id="PZQS01000009">
    <property type="protein sequence ID" value="PVD24839.1"/>
    <property type="molecule type" value="Genomic_DNA"/>
</dbReference>
<sequence>MGAGGGYGGAPGAPPGAGYGGYFGAAAGACFGISTFDPSTKMLCCRGNLFPISPQMDTCCGKHPASRQTSLCCSNDVFPKMPGFKCCDKRPYSMADQVCCDGEILPKIHPQFTQCCEKHAYNAETHECCQKDIMPRELAKYNLMCPSANQQTPPDNSQRGQEAQGMNPGPPPPGGRYDPAHRPHP</sequence>
<dbReference type="PANTHER" id="PTHR34490">
    <property type="entry name" value="PROTEIN CBG12054-RELATED"/>
    <property type="match status" value="1"/>
</dbReference>
<comment type="caution">
    <text evidence="3">The sequence shown here is derived from an EMBL/GenBank/DDBJ whole genome shotgun (WGS) entry which is preliminary data.</text>
</comment>
<accession>A0A2T7NUI3</accession>
<name>A0A2T7NUI3_POMCA</name>
<dbReference type="InterPro" id="IPR056601">
    <property type="entry name" value="Galaxin_dom"/>
</dbReference>
<protein>
    <recommendedName>
        <fullName evidence="2">Galaxin-like repeats domain-containing protein</fullName>
    </recommendedName>
</protein>
<dbReference type="OrthoDB" id="419529at2759"/>
<dbReference type="Pfam" id="PF24748">
    <property type="entry name" value="Galaxin_repeat"/>
    <property type="match status" value="1"/>
</dbReference>
<evidence type="ECO:0000256" key="1">
    <source>
        <dbReference type="SAM" id="MobiDB-lite"/>
    </source>
</evidence>
<feature type="domain" description="Galaxin-like repeats" evidence="2">
    <location>
        <begin position="29"/>
        <end position="142"/>
    </location>
</feature>
<feature type="region of interest" description="Disordered" evidence="1">
    <location>
        <begin position="146"/>
        <end position="185"/>
    </location>
</feature>
<evidence type="ECO:0000313" key="4">
    <source>
        <dbReference type="Proteomes" id="UP000245119"/>
    </source>
</evidence>
<dbReference type="STRING" id="400727.A0A2T7NUI3"/>
<gene>
    <name evidence="3" type="ORF">C0Q70_15325</name>
</gene>
<dbReference type="AlphaFoldDB" id="A0A2T7NUI3"/>
<feature type="compositionally biased region" description="Polar residues" evidence="1">
    <location>
        <begin position="147"/>
        <end position="161"/>
    </location>
</feature>
<proteinExistence type="predicted"/>
<dbReference type="InterPro" id="IPR055284">
    <property type="entry name" value="Galaxin-like"/>
</dbReference>
<dbReference type="Proteomes" id="UP000245119">
    <property type="component" value="Linkage Group LG9"/>
</dbReference>
<evidence type="ECO:0000259" key="2">
    <source>
        <dbReference type="Pfam" id="PF24748"/>
    </source>
</evidence>